<dbReference type="RefSeq" id="WP_188764622.1">
    <property type="nucleotide sequence ID" value="NZ_BMKK01000001.1"/>
</dbReference>
<keyword evidence="1" id="KW-1133">Transmembrane helix</keyword>
<sequence>MKKLFILLTINLLLNFHSIAHPGTGIVKNSKGEIFYSDLARVWKVSPDGKTKTIVVPNVHTHELHIDKYDNLYGEHLWYEGEASDKWKHFVWKYDSKSKFTKEIPDADGFLSNYSFNRDSAGNMYWIERGKTESLFMKKAKNGVVEVVQTIKTTDVRWQFCRKDGTFYYIDANDLYQIKDKKVRLVAQNLDDVEGSSQLQKPNHSIFGIWADDAGNVYATIYEKREVRKVSADGKVSIIYKSSPLWHPTGGLFDEKGNLWVLENNATNQVRVSRIEKQVLAKNTSSASYGNQMIINVLLSIIMVSLVTVLIKLISLQQSLKSIVLSSLFIIGLSFSSVAQQSGIAVGTDAPAFDPIHVSGADKNTKTCPMCKYGAKTEGLMIWLNDDLNNYENLLTYLEAQYLTKDAKKWKIFVMYMNPKKENIESLKAKLTAFSDKLRLKNVAFTFISSPTDEETAGVYAINPKVSNTIFAYKKRVIVKKFINFDPKKENYSSLLNF</sequence>
<evidence type="ECO:0000313" key="4">
    <source>
        <dbReference type="Proteomes" id="UP000609064"/>
    </source>
</evidence>
<accession>A0A916YI08</accession>
<dbReference type="EMBL" id="BMKK01000001">
    <property type="protein sequence ID" value="GGD45547.1"/>
    <property type="molecule type" value="Genomic_DNA"/>
</dbReference>
<organism evidence="3 4">
    <name type="scientific">Emticicia aquatilis</name>
    <dbReference type="NCBI Taxonomy" id="1537369"/>
    <lineage>
        <taxon>Bacteria</taxon>
        <taxon>Pseudomonadati</taxon>
        <taxon>Bacteroidota</taxon>
        <taxon>Cytophagia</taxon>
        <taxon>Cytophagales</taxon>
        <taxon>Leadbetterellaceae</taxon>
        <taxon>Emticicia</taxon>
    </lineage>
</organism>
<keyword evidence="4" id="KW-1185">Reference proteome</keyword>
<evidence type="ECO:0000256" key="1">
    <source>
        <dbReference type="SAM" id="Phobius"/>
    </source>
</evidence>
<dbReference type="InterPro" id="IPR011042">
    <property type="entry name" value="6-blade_b-propeller_TolB-like"/>
</dbReference>
<feature type="transmembrane region" description="Helical" evidence="1">
    <location>
        <begin position="293"/>
        <end position="311"/>
    </location>
</feature>
<evidence type="ECO:0000256" key="2">
    <source>
        <dbReference type="SAM" id="SignalP"/>
    </source>
</evidence>
<dbReference type="Gene3D" id="2.40.10.500">
    <property type="match status" value="1"/>
</dbReference>
<feature type="chain" id="PRO_5037127235" evidence="2">
    <location>
        <begin position="23"/>
        <end position="498"/>
    </location>
</feature>
<reference evidence="3" key="2">
    <citation type="submission" date="2020-09" db="EMBL/GenBank/DDBJ databases">
        <authorList>
            <person name="Sun Q."/>
            <person name="Zhou Y."/>
        </authorList>
    </citation>
    <scope>NUCLEOTIDE SEQUENCE</scope>
    <source>
        <strain evidence="3">CGMCC 1.15958</strain>
    </source>
</reference>
<proteinExistence type="predicted"/>
<protein>
    <submittedName>
        <fullName evidence="3">Uncharacterized protein</fullName>
    </submittedName>
</protein>
<evidence type="ECO:0000313" key="3">
    <source>
        <dbReference type="EMBL" id="GGD45547.1"/>
    </source>
</evidence>
<keyword evidence="1" id="KW-0472">Membrane</keyword>
<dbReference type="Proteomes" id="UP000609064">
    <property type="component" value="Unassembled WGS sequence"/>
</dbReference>
<feature type="signal peptide" evidence="2">
    <location>
        <begin position="1"/>
        <end position="22"/>
    </location>
</feature>
<comment type="caution">
    <text evidence="3">The sequence shown here is derived from an EMBL/GenBank/DDBJ whole genome shotgun (WGS) entry which is preliminary data.</text>
</comment>
<reference evidence="3" key="1">
    <citation type="journal article" date="2014" name="Int. J. Syst. Evol. Microbiol.">
        <title>Complete genome sequence of Corynebacterium casei LMG S-19264T (=DSM 44701T), isolated from a smear-ripened cheese.</title>
        <authorList>
            <consortium name="US DOE Joint Genome Institute (JGI-PGF)"/>
            <person name="Walter F."/>
            <person name="Albersmeier A."/>
            <person name="Kalinowski J."/>
            <person name="Ruckert C."/>
        </authorList>
    </citation>
    <scope>NUCLEOTIDE SEQUENCE</scope>
    <source>
        <strain evidence="3">CGMCC 1.15958</strain>
    </source>
</reference>
<feature type="transmembrane region" description="Helical" evidence="1">
    <location>
        <begin position="323"/>
        <end position="339"/>
    </location>
</feature>
<keyword evidence="1" id="KW-0812">Transmembrane</keyword>
<gene>
    <name evidence="3" type="ORF">GCM10011514_06940</name>
</gene>
<keyword evidence="2" id="KW-0732">Signal</keyword>
<dbReference type="Gene3D" id="2.120.10.30">
    <property type="entry name" value="TolB, C-terminal domain"/>
    <property type="match status" value="1"/>
</dbReference>
<dbReference type="SUPFAM" id="SSF101898">
    <property type="entry name" value="NHL repeat"/>
    <property type="match status" value="1"/>
</dbReference>
<name>A0A916YI08_9BACT</name>
<dbReference type="AlphaFoldDB" id="A0A916YI08"/>